<evidence type="ECO:0000313" key="4">
    <source>
        <dbReference type="Proteomes" id="UP001259982"/>
    </source>
</evidence>
<dbReference type="NCBIfam" id="TIGR00278">
    <property type="entry name" value="membrane protein insertion efficiency factor YidD"/>
    <property type="match status" value="1"/>
</dbReference>
<dbReference type="Pfam" id="PF01809">
    <property type="entry name" value="YidD"/>
    <property type="match status" value="1"/>
</dbReference>
<comment type="similarity">
    <text evidence="1">Belongs to the UPF0161 family.</text>
</comment>
<feature type="region of interest" description="Disordered" evidence="2">
    <location>
        <begin position="64"/>
        <end position="84"/>
    </location>
</feature>
<comment type="subcellular location">
    <subcellularLocation>
        <location evidence="1">Cell membrane</location>
        <topology evidence="1">Peripheral membrane protein</topology>
        <orientation evidence="1">Cytoplasmic side</orientation>
    </subcellularLocation>
</comment>
<comment type="caution">
    <text evidence="3">The sequence shown here is derived from an EMBL/GenBank/DDBJ whole genome shotgun (WGS) entry which is preliminary data.</text>
</comment>
<comment type="function">
    <text evidence="1">Could be involved in insertion of integral membrane proteins into the membrane.</text>
</comment>
<dbReference type="Proteomes" id="UP001259982">
    <property type="component" value="Unassembled WGS sequence"/>
</dbReference>
<organism evidence="3 4">
    <name type="scientific">Spectribacter acetivorans</name>
    <dbReference type="NCBI Taxonomy" id="3075603"/>
    <lineage>
        <taxon>Bacteria</taxon>
        <taxon>Pseudomonadati</taxon>
        <taxon>Pseudomonadota</taxon>
        <taxon>Gammaproteobacteria</taxon>
        <taxon>Salinisphaerales</taxon>
        <taxon>Salinisphaeraceae</taxon>
        <taxon>Spectribacter</taxon>
    </lineage>
</organism>
<keyword evidence="4" id="KW-1185">Reference proteome</keyword>
<proteinExistence type="inferred from homology"/>
<dbReference type="SMART" id="SM01234">
    <property type="entry name" value="Haemolytic"/>
    <property type="match status" value="1"/>
</dbReference>
<dbReference type="EMBL" id="JAVRHY010000021">
    <property type="protein sequence ID" value="MDT0619814.1"/>
    <property type="molecule type" value="Genomic_DNA"/>
</dbReference>
<dbReference type="HAMAP" id="MF_00386">
    <property type="entry name" value="UPF0161_YidD"/>
    <property type="match status" value="1"/>
</dbReference>
<dbReference type="PANTHER" id="PTHR33383">
    <property type="entry name" value="MEMBRANE PROTEIN INSERTION EFFICIENCY FACTOR-RELATED"/>
    <property type="match status" value="1"/>
</dbReference>
<evidence type="ECO:0000313" key="3">
    <source>
        <dbReference type="EMBL" id="MDT0619814.1"/>
    </source>
</evidence>
<protein>
    <recommendedName>
        <fullName evidence="1">Putative membrane protein insertion efficiency factor</fullName>
    </recommendedName>
</protein>
<accession>A0ABU3BC14</accession>
<evidence type="ECO:0000256" key="2">
    <source>
        <dbReference type="SAM" id="MobiDB-lite"/>
    </source>
</evidence>
<sequence>MLRGLVVGLLSLPIHGYRAVISPLLGPRCRYYPSCSAYALEALRVHGPLRGGWLAARRITRCHPLREGGHDPVPPADASRSPRR</sequence>
<dbReference type="PANTHER" id="PTHR33383:SF1">
    <property type="entry name" value="MEMBRANE PROTEIN INSERTION EFFICIENCY FACTOR-RELATED"/>
    <property type="match status" value="1"/>
</dbReference>
<dbReference type="InterPro" id="IPR002696">
    <property type="entry name" value="Membr_insert_effic_factor_YidD"/>
</dbReference>
<evidence type="ECO:0000256" key="1">
    <source>
        <dbReference type="HAMAP-Rule" id="MF_00386"/>
    </source>
</evidence>
<name>A0ABU3BC14_9GAMM</name>
<gene>
    <name evidence="3" type="primary">yidD</name>
    <name evidence="3" type="ORF">RM531_15175</name>
</gene>
<keyword evidence="1" id="KW-1003">Cell membrane</keyword>
<keyword evidence="1" id="KW-0472">Membrane</keyword>
<reference evidence="3 4" key="1">
    <citation type="submission" date="2023-09" db="EMBL/GenBank/DDBJ databases">
        <authorList>
            <person name="Rey-Velasco X."/>
        </authorList>
    </citation>
    <scope>NUCLEOTIDE SEQUENCE [LARGE SCALE GENOMIC DNA]</scope>
    <source>
        <strain evidence="3 4">P385</strain>
    </source>
</reference>